<dbReference type="Gene3D" id="1.20.5.580">
    <property type="entry name" value="Single Helix bin"/>
    <property type="match status" value="1"/>
</dbReference>
<dbReference type="EMBL" id="KN550406">
    <property type="protein sequence ID" value="KHJ94245.1"/>
    <property type="molecule type" value="Genomic_DNA"/>
</dbReference>
<gene>
    <name evidence="6" type="ORF">OESDEN_05825</name>
</gene>
<evidence type="ECO:0000256" key="2">
    <source>
        <dbReference type="ARBA" id="ARBA00022448"/>
    </source>
</evidence>
<dbReference type="InterPro" id="IPR008849">
    <property type="entry name" value="Synaphin"/>
</dbReference>
<evidence type="ECO:0000313" key="7">
    <source>
        <dbReference type="Proteomes" id="UP000053660"/>
    </source>
</evidence>
<keyword evidence="4" id="KW-0532">Neurotransmitter transport</keyword>
<dbReference type="GO" id="GO:0031201">
    <property type="term" value="C:SNARE complex"/>
    <property type="evidence" value="ECO:0007669"/>
    <property type="project" value="TreeGrafter"/>
</dbReference>
<keyword evidence="7" id="KW-1185">Reference proteome</keyword>
<dbReference type="PANTHER" id="PTHR16705">
    <property type="entry name" value="COMPLEXIN"/>
    <property type="match status" value="1"/>
</dbReference>
<dbReference type="Pfam" id="PF05835">
    <property type="entry name" value="Synaphin"/>
    <property type="match status" value="1"/>
</dbReference>
<proteinExistence type="inferred from homology"/>
<accession>A0A0B1TFS4</accession>
<dbReference type="SUPFAM" id="SSF58038">
    <property type="entry name" value="SNARE fusion complex"/>
    <property type="match status" value="1"/>
</dbReference>
<keyword evidence="2" id="KW-0813">Transport</keyword>
<sequence length="93" mass="10307">MEAEREKMRQGIRDKYKIQKKEEGGAAMDFTEGRIGAPRKTPEARFINEIAASMNAEDDSIIGQLGLTEQVERAKTLATGAFETVKGFLPFGK</sequence>
<evidence type="ECO:0000256" key="4">
    <source>
        <dbReference type="ARBA" id="ARBA00022775"/>
    </source>
</evidence>
<dbReference type="GO" id="GO:0019905">
    <property type="term" value="F:syntaxin binding"/>
    <property type="evidence" value="ECO:0007669"/>
    <property type="project" value="InterPro"/>
</dbReference>
<dbReference type="Proteomes" id="UP000053660">
    <property type="component" value="Unassembled WGS sequence"/>
</dbReference>
<organism evidence="6 7">
    <name type="scientific">Oesophagostomum dentatum</name>
    <name type="common">Nodular worm</name>
    <dbReference type="NCBI Taxonomy" id="61180"/>
    <lineage>
        <taxon>Eukaryota</taxon>
        <taxon>Metazoa</taxon>
        <taxon>Ecdysozoa</taxon>
        <taxon>Nematoda</taxon>
        <taxon>Chromadorea</taxon>
        <taxon>Rhabditida</taxon>
        <taxon>Rhabditina</taxon>
        <taxon>Rhabditomorpha</taxon>
        <taxon>Strongyloidea</taxon>
        <taxon>Strongylidae</taxon>
        <taxon>Oesophagostomum</taxon>
    </lineage>
</organism>
<keyword evidence="3" id="KW-0268">Exocytosis</keyword>
<evidence type="ECO:0000256" key="3">
    <source>
        <dbReference type="ARBA" id="ARBA00022483"/>
    </source>
</evidence>
<comment type="function">
    <text evidence="5">Positively regulates a late step in synaptic vesicle exocytosis.</text>
</comment>
<dbReference type="OrthoDB" id="6229630at2759"/>
<evidence type="ECO:0000256" key="1">
    <source>
        <dbReference type="ARBA" id="ARBA00005396"/>
    </source>
</evidence>
<dbReference type="GO" id="GO:0043195">
    <property type="term" value="C:terminal bouton"/>
    <property type="evidence" value="ECO:0007669"/>
    <property type="project" value="TreeGrafter"/>
</dbReference>
<reference evidence="6 7" key="1">
    <citation type="submission" date="2014-03" db="EMBL/GenBank/DDBJ databases">
        <title>Draft genome of the hookworm Oesophagostomum dentatum.</title>
        <authorList>
            <person name="Mitreva M."/>
        </authorList>
    </citation>
    <scope>NUCLEOTIDE SEQUENCE [LARGE SCALE GENOMIC DNA]</scope>
    <source>
        <strain evidence="6 7">OD-Hann</strain>
    </source>
</reference>
<dbReference type="GO" id="GO:0016079">
    <property type="term" value="P:synaptic vesicle exocytosis"/>
    <property type="evidence" value="ECO:0007669"/>
    <property type="project" value="TreeGrafter"/>
</dbReference>
<protein>
    <submittedName>
        <fullName evidence="6">Synaphin protein</fullName>
    </submittedName>
</protein>
<name>A0A0B1TFS4_OESDE</name>
<evidence type="ECO:0000313" key="6">
    <source>
        <dbReference type="EMBL" id="KHJ94245.1"/>
    </source>
</evidence>
<dbReference type="AlphaFoldDB" id="A0A0B1TFS4"/>
<evidence type="ECO:0000256" key="5">
    <source>
        <dbReference type="ARBA" id="ARBA00037297"/>
    </source>
</evidence>
<dbReference type="GO" id="GO:0046928">
    <property type="term" value="P:regulation of neurotransmitter secretion"/>
    <property type="evidence" value="ECO:0007669"/>
    <property type="project" value="TreeGrafter"/>
</dbReference>
<comment type="similarity">
    <text evidence="1">Belongs to the complexin/synaphin family.</text>
</comment>
<dbReference type="PANTHER" id="PTHR16705:SF4">
    <property type="entry name" value="COMPLEXIN"/>
    <property type="match status" value="1"/>
</dbReference>